<organism evidence="10 11">
    <name type="scientific">Tritrichomonas foetus</name>
    <dbReference type="NCBI Taxonomy" id="1144522"/>
    <lineage>
        <taxon>Eukaryota</taxon>
        <taxon>Metamonada</taxon>
        <taxon>Parabasalia</taxon>
        <taxon>Tritrichomonadida</taxon>
        <taxon>Tritrichomonadidae</taxon>
        <taxon>Tritrichomonas</taxon>
    </lineage>
</organism>
<dbReference type="VEuPathDB" id="TrichDB:TRFO_27837"/>
<dbReference type="PRINTS" id="PR00799">
    <property type="entry name" value="TRANSAMINASE"/>
</dbReference>
<evidence type="ECO:0000256" key="8">
    <source>
        <dbReference type="RuleBase" id="RU000480"/>
    </source>
</evidence>
<feature type="domain" description="Aminotransferase class I/classII large" evidence="9">
    <location>
        <begin position="31"/>
        <end position="388"/>
    </location>
</feature>
<sequence length="396" mass="44480">MFKNISHAPEDAIFGVKKLFDASTIANKQILSLGVYLSEQGEQFVFPAVSKAEDRIIHKHDKNYLPMVGHPPLLKPSQELLLGNVYNQVKDRLSSCQSVAGTGGVYMVAKFLKDFYPDTKKIILGTPSWPNYIPIFEGQRHQFITYDWTKNNQFNLNGAIESIRSAPEKSLVIMQGCGHNPTGVDPSGEEWKEFLDAVDKKNDLMLFDFAYMGYASGDMDKDAEVIRQYSLRGRPFFVAFSFSKCMGLYGERIGVLHTFCENLKDAESVGSQMVSVGRQTYSVCPQNGALIASEILNDPELKKQWIGELRQCTNRLIDIRKEFCDKVEKLAGIDWTIIRKQKGMFTMPGFTQNQVKYLMDKKGVFLPMSGRIAITSLNHSNVDIVANAVAEALKNA</sequence>
<dbReference type="GO" id="GO:0006520">
    <property type="term" value="P:amino acid metabolic process"/>
    <property type="evidence" value="ECO:0007669"/>
    <property type="project" value="InterPro"/>
</dbReference>
<comment type="catalytic activity">
    <reaction evidence="7 8">
        <text>L-aspartate + 2-oxoglutarate = oxaloacetate + L-glutamate</text>
        <dbReference type="Rhea" id="RHEA:21824"/>
        <dbReference type="ChEBI" id="CHEBI:16452"/>
        <dbReference type="ChEBI" id="CHEBI:16810"/>
        <dbReference type="ChEBI" id="CHEBI:29985"/>
        <dbReference type="ChEBI" id="CHEBI:29991"/>
        <dbReference type="EC" id="2.6.1.1"/>
    </reaction>
</comment>
<dbReference type="InterPro" id="IPR004838">
    <property type="entry name" value="NHTrfase_class1_PyrdxlP-BS"/>
</dbReference>
<comment type="subunit">
    <text evidence="3 8">Homodimer.</text>
</comment>
<dbReference type="EC" id="2.6.1.1" evidence="8"/>
<evidence type="ECO:0000256" key="5">
    <source>
        <dbReference type="ARBA" id="ARBA00022679"/>
    </source>
</evidence>
<evidence type="ECO:0000259" key="9">
    <source>
        <dbReference type="Pfam" id="PF00155"/>
    </source>
</evidence>
<keyword evidence="11" id="KW-1185">Reference proteome</keyword>
<proteinExistence type="inferred from homology"/>
<dbReference type="RefSeq" id="XP_068357764.1">
    <property type="nucleotide sequence ID" value="XM_068505800.1"/>
</dbReference>
<dbReference type="Proteomes" id="UP000179807">
    <property type="component" value="Unassembled WGS sequence"/>
</dbReference>
<keyword evidence="4 8" id="KW-0032">Aminotransferase</keyword>
<evidence type="ECO:0000256" key="1">
    <source>
        <dbReference type="ARBA" id="ARBA00001933"/>
    </source>
</evidence>
<accession>A0A1J4K4E4</accession>
<evidence type="ECO:0000256" key="7">
    <source>
        <dbReference type="ARBA" id="ARBA00049185"/>
    </source>
</evidence>
<dbReference type="InterPro" id="IPR004839">
    <property type="entry name" value="Aminotransferase_I/II_large"/>
</dbReference>
<protein>
    <recommendedName>
        <fullName evidence="8">Aspartate aminotransferase</fullName>
        <ecNumber evidence="8">2.6.1.1</ecNumber>
    </recommendedName>
</protein>
<keyword evidence="6" id="KW-0663">Pyridoxal phosphate</keyword>
<dbReference type="InterPro" id="IPR000796">
    <property type="entry name" value="Asp_trans"/>
</dbReference>
<evidence type="ECO:0000313" key="10">
    <source>
        <dbReference type="EMBL" id="OHT04628.1"/>
    </source>
</evidence>
<comment type="caution">
    <text evidence="10">The sequence shown here is derived from an EMBL/GenBank/DDBJ whole genome shotgun (WGS) entry which is preliminary data.</text>
</comment>
<dbReference type="PROSITE" id="PS00105">
    <property type="entry name" value="AA_TRANSFER_CLASS_1"/>
    <property type="match status" value="1"/>
</dbReference>
<dbReference type="InterPro" id="IPR015422">
    <property type="entry name" value="PyrdxlP-dep_Trfase_small"/>
</dbReference>
<name>A0A1J4K4E4_9EUKA</name>
<comment type="cofactor">
    <cofactor evidence="1">
        <name>pyridoxal 5'-phosphate</name>
        <dbReference type="ChEBI" id="CHEBI:597326"/>
    </cofactor>
</comment>
<evidence type="ECO:0000256" key="6">
    <source>
        <dbReference type="ARBA" id="ARBA00022898"/>
    </source>
</evidence>
<dbReference type="GO" id="GO:0030170">
    <property type="term" value="F:pyridoxal phosphate binding"/>
    <property type="evidence" value="ECO:0007669"/>
    <property type="project" value="InterPro"/>
</dbReference>
<evidence type="ECO:0000256" key="4">
    <source>
        <dbReference type="ARBA" id="ARBA00022576"/>
    </source>
</evidence>
<evidence type="ECO:0000313" key="11">
    <source>
        <dbReference type="Proteomes" id="UP000179807"/>
    </source>
</evidence>
<keyword evidence="5 8" id="KW-0808">Transferase</keyword>
<dbReference type="Gene3D" id="3.40.640.10">
    <property type="entry name" value="Type I PLP-dependent aspartate aminotransferase-like (Major domain)"/>
    <property type="match status" value="1"/>
</dbReference>
<gene>
    <name evidence="10" type="primary">GOT2</name>
    <name evidence="10" type="ORF">TRFO_27837</name>
</gene>
<reference evidence="10" key="1">
    <citation type="submission" date="2016-10" db="EMBL/GenBank/DDBJ databases">
        <authorList>
            <person name="Benchimol M."/>
            <person name="Almeida L.G."/>
            <person name="Vasconcelos A.T."/>
            <person name="Perreira-Neves A."/>
            <person name="Rosa I.A."/>
            <person name="Tasca T."/>
            <person name="Bogo M.R."/>
            <person name="de Souza W."/>
        </authorList>
    </citation>
    <scope>NUCLEOTIDE SEQUENCE [LARGE SCALE GENOMIC DNA]</scope>
    <source>
        <strain evidence="10">K</strain>
    </source>
</reference>
<dbReference type="AlphaFoldDB" id="A0A1J4K4E4"/>
<dbReference type="OrthoDB" id="6752799at2759"/>
<evidence type="ECO:0000256" key="3">
    <source>
        <dbReference type="ARBA" id="ARBA00011738"/>
    </source>
</evidence>
<dbReference type="PANTHER" id="PTHR11879:SF22">
    <property type="entry name" value="ASPARTATE AMINOTRANSFERASE, MITOCHONDRIAL"/>
    <property type="match status" value="1"/>
</dbReference>
<dbReference type="EMBL" id="MLAK01000786">
    <property type="protein sequence ID" value="OHT04628.1"/>
    <property type="molecule type" value="Genomic_DNA"/>
</dbReference>
<dbReference type="Pfam" id="PF00155">
    <property type="entry name" value="Aminotran_1_2"/>
    <property type="match status" value="1"/>
</dbReference>
<dbReference type="SUPFAM" id="SSF53383">
    <property type="entry name" value="PLP-dependent transferases"/>
    <property type="match status" value="1"/>
</dbReference>
<comment type="similarity">
    <text evidence="2">Belongs to the class-I pyridoxal-phosphate-dependent aminotransferase family.</text>
</comment>
<evidence type="ECO:0000256" key="2">
    <source>
        <dbReference type="ARBA" id="ARBA00007441"/>
    </source>
</evidence>
<dbReference type="GO" id="GO:0005739">
    <property type="term" value="C:mitochondrion"/>
    <property type="evidence" value="ECO:0007669"/>
    <property type="project" value="TreeGrafter"/>
</dbReference>
<dbReference type="Gene3D" id="3.90.1150.10">
    <property type="entry name" value="Aspartate Aminotransferase, domain 1"/>
    <property type="match status" value="1"/>
</dbReference>
<dbReference type="InterPro" id="IPR015424">
    <property type="entry name" value="PyrdxlP-dep_Trfase"/>
</dbReference>
<dbReference type="CDD" id="cd00609">
    <property type="entry name" value="AAT_like"/>
    <property type="match status" value="1"/>
</dbReference>
<dbReference type="GO" id="GO:0004069">
    <property type="term" value="F:L-aspartate:2-oxoglutarate aminotransferase activity"/>
    <property type="evidence" value="ECO:0007669"/>
    <property type="project" value="UniProtKB-EC"/>
</dbReference>
<dbReference type="GeneID" id="94840504"/>
<dbReference type="PANTHER" id="PTHR11879">
    <property type="entry name" value="ASPARTATE AMINOTRANSFERASE"/>
    <property type="match status" value="1"/>
</dbReference>
<dbReference type="InterPro" id="IPR015421">
    <property type="entry name" value="PyrdxlP-dep_Trfase_major"/>
</dbReference>
<comment type="miscellaneous">
    <text evidence="8">In eukaryotes there are cytoplasmic, mitochondrial and chloroplastic isozymes.</text>
</comment>